<dbReference type="EC" id="2.3.1.-" evidence="1"/>
<accession>A0ACC6Q9C8</accession>
<comment type="caution">
    <text evidence="1">The sequence shown here is derived from an EMBL/GenBank/DDBJ whole genome shotgun (WGS) entry which is preliminary data.</text>
</comment>
<keyword evidence="1" id="KW-0012">Acyltransferase</keyword>
<keyword evidence="1" id="KW-0808">Transferase</keyword>
<reference evidence="1" key="1">
    <citation type="submission" date="2024-03" db="EMBL/GenBank/DDBJ databases">
        <title>Novel Streptomyces species of biotechnological and ecological value are a feature of Machair soil.</title>
        <authorList>
            <person name="Prole J.R."/>
            <person name="Goodfellow M."/>
            <person name="Allenby N."/>
            <person name="Ward A.C."/>
        </authorList>
    </citation>
    <scope>NUCLEOTIDE SEQUENCE</scope>
    <source>
        <strain evidence="1">MS1.AVA.4</strain>
    </source>
</reference>
<organism evidence="1 2">
    <name type="scientific">Streptomyces pratisoli</name>
    <dbReference type="NCBI Taxonomy" id="3139917"/>
    <lineage>
        <taxon>Bacteria</taxon>
        <taxon>Bacillati</taxon>
        <taxon>Actinomycetota</taxon>
        <taxon>Actinomycetes</taxon>
        <taxon>Kitasatosporales</taxon>
        <taxon>Streptomycetaceae</taxon>
        <taxon>Streptomyces</taxon>
    </lineage>
</organism>
<name>A0ACC6Q9C8_9ACTN</name>
<keyword evidence="2" id="KW-1185">Reference proteome</keyword>
<gene>
    <name evidence="1" type="ORF">WKI58_00800</name>
</gene>
<proteinExistence type="predicted"/>
<dbReference type="Proteomes" id="UP001375539">
    <property type="component" value="Unassembled WGS sequence"/>
</dbReference>
<protein>
    <submittedName>
        <fullName evidence="1">GNAT family N-acetyltransferase</fullName>
        <ecNumber evidence="1">2.3.1.-</ecNumber>
    </submittedName>
</protein>
<dbReference type="EMBL" id="JBBKAI010000002">
    <property type="protein sequence ID" value="MEJ8655075.1"/>
    <property type="molecule type" value="Genomic_DNA"/>
</dbReference>
<sequence length="159" mass="18013">MSIKVVRLTDAHRAELYDLLLTENWTQLANELEQNGLHVFTQYVALAKGHVVGWLEGTLRYETDAEIPGYPTPWAQVNYVLTHPSMRQKGVAGKLLRRFARDEHRAGRRFIVLWPERRGDPSGRLALFASYGFQPLPGTELLGASLHRVLTDPARPPSE</sequence>
<evidence type="ECO:0000313" key="2">
    <source>
        <dbReference type="Proteomes" id="UP001375539"/>
    </source>
</evidence>
<evidence type="ECO:0000313" key="1">
    <source>
        <dbReference type="EMBL" id="MEJ8655075.1"/>
    </source>
</evidence>